<sequence>MRWLLNEQFRDPATEEVQEKKMFDLRMATGNATSYFQELEKLAKLTRRLHKQEEKGLMVKAVYLGVPELYTKSITMTGFNIPRTYPEWKARIITMYEERQKKWVFDQTMGSRSRDSCPPQKGSSNTATSHNKAGGVTSLLTSKLTNNAAPRDGQGRWHTIQTKMYGGAGELMDIRQMRAKGLCFRCHKQGHLSKDCPEKKQF</sequence>
<feature type="domain" description="CCHC-type" evidence="4">
    <location>
        <begin position="183"/>
        <end position="198"/>
    </location>
</feature>
<dbReference type="SMART" id="SM00343">
    <property type="entry name" value="ZnF_C2HC"/>
    <property type="match status" value="1"/>
</dbReference>
<keyword evidence="2" id="KW-0479">Metal-binding</keyword>
<evidence type="ECO:0000313" key="6">
    <source>
        <dbReference type="Proteomes" id="UP000219338"/>
    </source>
</evidence>
<organism evidence="5 6">
    <name type="scientific">Armillaria ostoyae</name>
    <name type="common">Armillaria root rot fungus</name>
    <dbReference type="NCBI Taxonomy" id="47428"/>
    <lineage>
        <taxon>Eukaryota</taxon>
        <taxon>Fungi</taxon>
        <taxon>Dikarya</taxon>
        <taxon>Basidiomycota</taxon>
        <taxon>Agaricomycotina</taxon>
        <taxon>Agaricomycetes</taxon>
        <taxon>Agaricomycetidae</taxon>
        <taxon>Agaricales</taxon>
        <taxon>Marasmiineae</taxon>
        <taxon>Physalacriaceae</taxon>
        <taxon>Armillaria</taxon>
    </lineage>
</organism>
<reference evidence="6" key="1">
    <citation type="journal article" date="2017" name="Nat. Ecol. Evol.">
        <title>Genome expansion and lineage-specific genetic innovations in the forest pathogenic fungi Armillaria.</title>
        <authorList>
            <person name="Sipos G."/>
            <person name="Prasanna A.N."/>
            <person name="Walter M.C."/>
            <person name="O'Connor E."/>
            <person name="Balint B."/>
            <person name="Krizsan K."/>
            <person name="Kiss B."/>
            <person name="Hess J."/>
            <person name="Varga T."/>
            <person name="Slot J."/>
            <person name="Riley R."/>
            <person name="Boka B."/>
            <person name="Rigling D."/>
            <person name="Barry K."/>
            <person name="Lee J."/>
            <person name="Mihaltcheva S."/>
            <person name="LaButti K."/>
            <person name="Lipzen A."/>
            <person name="Waldron R."/>
            <person name="Moloney N.M."/>
            <person name="Sperisen C."/>
            <person name="Kredics L."/>
            <person name="Vagvoelgyi C."/>
            <person name="Patrignani A."/>
            <person name="Fitzpatrick D."/>
            <person name="Nagy I."/>
            <person name="Doyle S."/>
            <person name="Anderson J.B."/>
            <person name="Grigoriev I.V."/>
            <person name="Gueldener U."/>
            <person name="Muensterkoetter M."/>
            <person name="Nagy L.G."/>
        </authorList>
    </citation>
    <scope>NUCLEOTIDE SEQUENCE [LARGE SCALE GENOMIC DNA]</scope>
    <source>
        <strain evidence="6">C18/9</strain>
    </source>
</reference>
<feature type="compositionally biased region" description="Polar residues" evidence="3">
    <location>
        <begin position="121"/>
        <end position="131"/>
    </location>
</feature>
<accession>A0A284R671</accession>
<dbReference type="Proteomes" id="UP000219338">
    <property type="component" value="Unassembled WGS sequence"/>
</dbReference>
<dbReference type="AlphaFoldDB" id="A0A284R671"/>
<keyword evidence="1" id="KW-0507">mRNA processing</keyword>
<gene>
    <name evidence="5" type="ORF">ARMOST_07577</name>
</gene>
<dbReference type="PROSITE" id="PS50158">
    <property type="entry name" value="ZF_CCHC"/>
    <property type="match status" value="1"/>
</dbReference>
<keyword evidence="2" id="KW-0862">Zinc</keyword>
<dbReference type="InterPro" id="IPR001878">
    <property type="entry name" value="Znf_CCHC"/>
</dbReference>
<keyword evidence="2" id="KW-0863">Zinc-finger</keyword>
<evidence type="ECO:0000256" key="3">
    <source>
        <dbReference type="SAM" id="MobiDB-lite"/>
    </source>
</evidence>
<name>A0A284R671_ARMOS</name>
<dbReference type="InterPro" id="IPR036875">
    <property type="entry name" value="Znf_CCHC_sf"/>
</dbReference>
<evidence type="ECO:0000256" key="2">
    <source>
        <dbReference type="PROSITE-ProRule" id="PRU00047"/>
    </source>
</evidence>
<dbReference type="Gene3D" id="4.10.60.10">
    <property type="entry name" value="Zinc finger, CCHC-type"/>
    <property type="match status" value="1"/>
</dbReference>
<feature type="region of interest" description="Disordered" evidence="3">
    <location>
        <begin position="107"/>
        <end position="134"/>
    </location>
</feature>
<dbReference type="EMBL" id="FUEG01000005">
    <property type="protein sequence ID" value="SJL04216.1"/>
    <property type="molecule type" value="Genomic_DNA"/>
</dbReference>
<dbReference type="GO" id="GO:0003676">
    <property type="term" value="F:nucleic acid binding"/>
    <property type="evidence" value="ECO:0007669"/>
    <property type="project" value="InterPro"/>
</dbReference>
<dbReference type="GO" id="GO:0006397">
    <property type="term" value="P:mRNA processing"/>
    <property type="evidence" value="ECO:0007669"/>
    <property type="project" value="UniProtKB-KW"/>
</dbReference>
<dbReference type="OrthoDB" id="4509994at2759"/>
<keyword evidence="6" id="KW-1185">Reference proteome</keyword>
<protein>
    <recommendedName>
        <fullName evidence="4">CCHC-type domain-containing protein</fullName>
    </recommendedName>
</protein>
<dbReference type="GO" id="GO:0008270">
    <property type="term" value="F:zinc ion binding"/>
    <property type="evidence" value="ECO:0007669"/>
    <property type="project" value="UniProtKB-KW"/>
</dbReference>
<dbReference type="SUPFAM" id="SSF57756">
    <property type="entry name" value="Retrovirus zinc finger-like domains"/>
    <property type="match status" value="1"/>
</dbReference>
<evidence type="ECO:0000259" key="4">
    <source>
        <dbReference type="PROSITE" id="PS50158"/>
    </source>
</evidence>
<dbReference type="Pfam" id="PF00098">
    <property type="entry name" value="zf-CCHC"/>
    <property type="match status" value="1"/>
</dbReference>
<proteinExistence type="predicted"/>
<evidence type="ECO:0000313" key="5">
    <source>
        <dbReference type="EMBL" id="SJL04216.1"/>
    </source>
</evidence>
<evidence type="ECO:0000256" key="1">
    <source>
        <dbReference type="ARBA" id="ARBA00022664"/>
    </source>
</evidence>